<dbReference type="EMBL" id="LR797255">
    <property type="protein sequence ID" value="CAB4197307.1"/>
    <property type="molecule type" value="Genomic_DNA"/>
</dbReference>
<sequence length="88" mass="10343">MDQDEQARLESAKREIEGYLKHPFTKRILQDNLEEQEGFIKLICNEPITDVQRFFAHFEAVGHLRGLRRAHSLLQDNLDAIQDELKQP</sequence>
<reference evidence="2" key="1">
    <citation type="submission" date="2020-05" db="EMBL/GenBank/DDBJ databases">
        <authorList>
            <person name="Chiriac C."/>
            <person name="Salcher M."/>
            <person name="Ghai R."/>
            <person name="Kavagutti S V."/>
        </authorList>
    </citation>
    <scope>NUCLEOTIDE SEQUENCE</scope>
</reference>
<evidence type="ECO:0000313" key="2">
    <source>
        <dbReference type="EMBL" id="CAB4191206.1"/>
    </source>
</evidence>
<accession>A0A6J5R9G4</accession>
<dbReference type="EMBL" id="LR796462">
    <property type="protein sequence ID" value="CAB4146296.1"/>
    <property type="molecule type" value="Genomic_DNA"/>
</dbReference>
<name>A0A6J5R9G4_9CAUD</name>
<protein>
    <submittedName>
        <fullName evidence="2">Uncharacterized protein</fullName>
    </submittedName>
</protein>
<dbReference type="EMBL" id="LR797445">
    <property type="protein sequence ID" value="CAB4217267.1"/>
    <property type="molecule type" value="Genomic_DNA"/>
</dbReference>
<evidence type="ECO:0000313" key="3">
    <source>
        <dbReference type="EMBL" id="CAB4197307.1"/>
    </source>
</evidence>
<evidence type="ECO:0000313" key="1">
    <source>
        <dbReference type="EMBL" id="CAB4146296.1"/>
    </source>
</evidence>
<evidence type="ECO:0000313" key="4">
    <source>
        <dbReference type="EMBL" id="CAB4217267.1"/>
    </source>
</evidence>
<gene>
    <name evidence="2" type="ORF">UFOVP1225_17</name>
    <name evidence="3" type="ORF">UFOVP1319_7</name>
    <name evidence="4" type="ORF">UFOVP1591_17</name>
    <name evidence="1" type="ORF">UFOVP478_42</name>
</gene>
<proteinExistence type="predicted"/>
<dbReference type="EMBL" id="LR797173">
    <property type="protein sequence ID" value="CAB4191206.1"/>
    <property type="molecule type" value="Genomic_DNA"/>
</dbReference>
<organism evidence="2">
    <name type="scientific">uncultured Caudovirales phage</name>
    <dbReference type="NCBI Taxonomy" id="2100421"/>
    <lineage>
        <taxon>Viruses</taxon>
        <taxon>Duplodnaviria</taxon>
        <taxon>Heunggongvirae</taxon>
        <taxon>Uroviricota</taxon>
        <taxon>Caudoviricetes</taxon>
        <taxon>Peduoviridae</taxon>
        <taxon>Maltschvirus</taxon>
        <taxon>Maltschvirus maltsch</taxon>
    </lineage>
</organism>